<organism evidence="3 4">
    <name type="scientific">Amniculicola lignicola CBS 123094</name>
    <dbReference type="NCBI Taxonomy" id="1392246"/>
    <lineage>
        <taxon>Eukaryota</taxon>
        <taxon>Fungi</taxon>
        <taxon>Dikarya</taxon>
        <taxon>Ascomycota</taxon>
        <taxon>Pezizomycotina</taxon>
        <taxon>Dothideomycetes</taxon>
        <taxon>Pleosporomycetidae</taxon>
        <taxon>Pleosporales</taxon>
        <taxon>Amniculicolaceae</taxon>
        <taxon>Amniculicola</taxon>
    </lineage>
</organism>
<dbReference type="InterPro" id="IPR045153">
    <property type="entry name" value="Est1/Ebs1-like"/>
</dbReference>
<protein>
    <recommendedName>
        <fullName evidence="2">DNA/RNA-binding domain-containing protein</fullName>
    </recommendedName>
</protein>
<evidence type="ECO:0000313" key="4">
    <source>
        <dbReference type="Proteomes" id="UP000799779"/>
    </source>
</evidence>
<sequence length="667" mass="75728">MKSPRPMRLRTAIVRLCTASMLPQAAIIFPLKMKSSATRGKNVTDSLNVVVVKLVARKRGFGSCSWRPKSFSVATILCGWPAGKGSSTVSVVTATRTTSTLTLVAEDIMIRSSSIKLIRRLQLPNGPSSQLLSYEQRAAKVKSIYAGLNMVEKKCIHVDWAQAAAAQDESGQPSKLGREHWQALIALHRTLLHEHNNFFLASQHPSASPTLRRLAAKYTMPARMWRHGIHSFLELLRRRLPESLEYMLTFLYLAYDMMALFYEIVPAFRDTWIECLGDLARYRIAIEDEDFRDCEIWAGTSRFWYSKAADRSPSVGRLYHHLAILARPNATQQLYYYCRSLTCVQQFMSARESILTLLNPFLSRVCASYSKTSPIDASFIKAHGILFLGESLDTFPEHCSGYLGQLDTQIGWITENLFNYGSEISTLRQMYDYKAKLNAWGTRTRQIEFSDDMNSNPMGALGLAQPSTPPPERTSEDDVSPPRNLDFASQPTFAYACQLAFTTFRLVLRRIEDKNVLPYVHVMLVFLLSLTAIPYDCTSVLDNSARPLPEDYVVQGQVWSQWYYPEGWLDASDDEEEERSRELASTTKLRTERILWLGVRLASALHDGQIQYNYKSQRWSATPAPPSESGRGNVRVITSMMPTRLHRTHKGAKTWLERMAKIIAPRM</sequence>
<dbReference type="Proteomes" id="UP000799779">
    <property type="component" value="Unassembled WGS sequence"/>
</dbReference>
<dbReference type="AlphaFoldDB" id="A0A6A5WBA6"/>
<dbReference type="PANTHER" id="PTHR15696:SF0">
    <property type="entry name" value="TELOMERASE-BINDING PROTEIN EST1A"/>
    <property type="match status" value="1"/>
</dbReference>
<dbReference type="FunFam" id="1.25.40.10:FF:000202">
    <property type="entry name" value="Unplaced genomic scaffold supercont1.7, whole genome shotgun sequence"/>
    <property type="match status" value="1"/>
</dbReference>
<dbReference type="GO" id="GO:0005697">
    <property type="term" value="C:telomerase holoenzyme complex"/>
    <property type="evidence" value="ECO:0007669"/>
    <property type="project" value="TreeGrafter"/>
</dbReference>
<reference evidence="3" key="1">
    <citation type="journal article" date="2020" name="Stud. Mycol.">
        <title>101 Dothideomycetes genomes: a test case for predicting lifestyles and emergence of pathogens.</title>
        <authorList>
            <person name="Haridas S."/>
            <person name="Albert R."/>
            <person name="Binder M."/>
            <person name="Bloem J."/>
            <person name="Labutti K."/>
            <person name="Salamov A."/>
            <person name="Andreopoulos B."/>
            <person name="Baker S."/>
            <person name="Barry K."/>
            <person name="Bills G."/>
            <person name="Bluhm B."/>
            <person name="Cannon C."/>
            <person name="Castanera R."/>
            <person name="Culley D."/>
            <person name="Daum C."/>
            <person name="Ezra D."/>
            <person name="Gonzalez J."/>
            <person name="Henrissat B."/>
            <person name="Kuo A."/>
            <person name="Liang C."/>
            <person name="Lipzen A."/>
            <person name="Lutzoni F."/>
            <person name="Magnuson J."/>
            <person name="Mondo S."/>
            <person name="Nolan M."/>
            <person name="Ohm R."/>
            <person name="Pangilinan J."/>
            <person name="Park H.-J."/>
            <person name="Ramirez L."/>
            <person name="Alfaro M."/>
            <person name="Sun H."/>
            <person name="Tritt A."/>
            <person name="Yoshinaga Y."/>
            <person name="Zwiers L.-H."/>
            <person name="Turgeon B."/>
            <person name="Goodwin S."/>
            <person name="Spatafora J."/>
            <person name="Crous P."/>
            <person name="Grigoriev I."/>
        </authorList>
    </citation>
    <scope>NUCLEOTIDE SEQUENCE</scope>
    <source>
        <strain evidence="3">CBS 123094</strain>
    </source>
</reference>
<accession>A0A6A5WBA6</accession>
<evidence type="ECO:0000259" key="2">
    <source>
        <dbReference type="Pfam" id="PF10373"/>
    </source>
</evidence>
<evidence type="ECO:0000256" key="1">
    <source>
        <dbReference type="SAM" id="MobiDB-lite"/>
    </source>
</evidence>
<keyword evidence="4" id="KW-1185">Reference proteome</keyword>
<gene>
    <name evidence="3" type="ORF">P154DRAFT_621226</name>
</gene>
<dbReference type="OrthoDB" id="2017974at2759"/>
<feature type="domain" description="DNA/RNA-binding" evidence="2">
    <location>
        <begin position="304"/>
        <end position="409"/>
    </location>
</feature>
<dbReference type="SUPFAM" id="SSF48452">
    <property type="entry name" value="TPR-like"/>
    <property type="match status" value="1"/>
</dbReference>
<dbReference type="Pfam" id="PF10373">
    <property type="entry name" value="EST1_DNA_bind"/>
    <property type="match status" value="1"/>
</dbReference>
<dbReference type="PANTHER" id="PTHR15696">
    <property type="entry name" value="SMG-7 SUPPRESSOR WITH MORPHOLOGICAL EFFECT ON GENITALIA PROTEIN 7"/>
    <property type="match status" value="1"/>
</dbReference>
<name>A0A6A5WBA6_9PLEO</name>
<dbReference type="GO" id="GO:0042162">
    <property type="term" value="F:telomeric DNA binding"/>
    <property type="evidence" value="ECO:0007669"/>
    <property type="project" value="TreeGrafter"/>
</dbReference>
<proteinExistence type="predicted"/>
<dbReference type="GO" id="GO:0000184">
    <property type="term" value="P:nuclear-transcribed mRNA catabolic process, nonsense-mediated decay"/>
    <property type="evidence" value="ECO:0007669"/>
    <property type="project" value="TreeGrafter"/>
</dbReference>
<dbReference type="GO" id="GO:0070034">
    <property type="term" value="F:telomerase RNA binding"/>
    <property type="evidence" value="ECO:0007669"/>
    <property type="project" value="TreeGrafter"/>
</dbReference>
<evidence type="ECO:0000313" key="3">
    <source>
        <dbReference type="EMBL" id="KAF1999183.1"/>
    </source>
</evidence>
<dbReference type="InterPro" id="IPR011990">
    <property type="entry name" value="TPR-like_helical_dom_sf"/>
</dbReference>
<dbReference type="InterPro" id="IPR018834">
    <property type="entry name" value="DNA/RNA-bd_Est1-type"/>
</dbReference>
<dbReference type="Gene3D" id="1.25.40.10">
    <property type="entry name" value="Tetratricopeptide repeat domain"/>
    <property type="match status" value="1"/>
</dbReference>
<dbReference type="EMBL" id="ML977598">
    <property type="protein sequence ID" value="KAF1999183.1"/>
    <property type="molecule type" value="Genomic_DNA"/>
</dbReference>
<feature type="region of interest" description="Disordered" evidence="1">
    <location>
        <begin position="458"/>
        <end position="483"/>
    </location>
</feature>